<feature type="transmembrane region" description="Helical" evidence="7">
    <location>
        <begin position="621"/>
        <end position="640"/>
    </location>
</feature>
<dbReference type="GO" id="GO:0016020">
    <property type="term" value="C:membrane"/>
    <property type="evidence" value="ECO:0007669"/>
    <property type="project" value="UniProtKB-SubCell"/>
</dbReference>
<evidence type="ECO:0000256" key="7">
    <source>
        <dbReference type="RuleBase" id="RU363079"/>
    </source>
</evidence>
<comment type="subcellular location">
    <subcellularLocation>
        <location evidence="1">Membrane</location>
        <topology evidence="1">Multi-pass membrane protein</topology>
    </subcellularLocation>
</comment>
<gene>
    <name evidence="8" type="ORF">CCH79_00005662</name>
</gene>
<feature type="transmembrane region" description="Helical" evidence="7">
    <location>
        <begin position="436"/>
        <end position="460"/>
    </location>
</feature>
<keyword evidence="3 7" id="KW-0812">Transmembrane</keyword>
<dbReference type="STRING" id="33528.ENSGAFP00000029534"/>
<organism evidence="8 9">
    <name type="scientific">Gambusia affinis</name>
    <name type="common">Western mosquitofish</name>
    <name type="synonym">Heterandria affinis</name>
    <dbReference type="NCBI Taxonomy" id="33528"/>
    <lineage>
        <taxon>Eukaryota</taxon>
        <taxon>Metazoa</taxon>
        <taxon>Chordata</taxon>
        <taxon>Craniata</taxon>
        <taxon>Vertebrata</taxon>
        <taxon>Euteleostomi</taxon>
        <taxon>Actinopterygii</taxon>
        <taxon>Neopterygii</taxon>
        <taxon>Teleostei</taxon>
        <taxon>Neoteleostei</taxon>
        <taxon>Acanthomorphata</taxon>
        <taxon>Ovalentaria</taxon>
        <taxon>Atherinomorphae</taxon>
        <taxon>Cyprinodontiformes</taxon>
        <taxon>Poeciliidae</taxon>
        <taxon>Poeciliinae</taxon>
        <taxon>Gambusia</taxon>
    </lineage>
</organism>
<feature type="transmembrane region" description="Helical" evidence="7">
    <location>
        <begin position="466"/>
        <end position="486"/>
    </location>
</feature>
<dbReference type="AlphaFoldDB" id="A0A315V5P4"/>
<dbReference type="PANTHER" id="PTHR10766">
    <property type="entry name" value="TRANSMEMBRANE 9 SUPERFAMILY PROTEIN"/>
    <property type="match status" value="1"/>
</dbReference>
<evidence type="ECO:0000256" key="4">
    <source>
        <dbReference type="ARBA" id="ARBA00022729"/>
    </source>
</evidence>
<evidence type="ECO:0000313" key="9">
    <source>
        <dbReference type="Proteomes" id="UP000250572"/>
    </source>
</evidence>
<protein>
    <recommendedName>
        <fullName evidence="7">Transmembrane 9 superfamily member</fullName>
    </recommendedName>
</protein>
<accession>A0A315V5P4</accession>
<keyword evidence="6 7" id="KW-0472">Membrane</keyword>
<feature type="transmembrane region" description="Helical" evidence="7">
    <location>
        <begin position="549"/>
        <end position="571"/>
    </location>
</feature>
<evidence type="ECO:0000313" key="8">
    <source>
        <dbReference type="EMBL" id="PWA18678.1"/>
    </source>
</evidence>
<evidence type="ECO:0000256" key="2">
    <source>
        <dbReference type="ARBA" id="ARBA00005227"/>
    </source>
</evidence>
<evidence type="ECO:0000256" key="3">
    <source>
        <dbReference type="ARBA" id="ARBA00022692"/>
    </source>
</evidence>
<feature type="transmembrane region" description="Helical" evidence="7">
    <location>
        <begin position="406"/>
        <end position="424"/>
    </location>
</feature>
<dbReference type="GO" id="GO:0072657">
    <property type="term" value="P:protein localization to membrane"/>
    <property type="evidence" value="ECO:0007669"/>
    <property type="project" value="TreeGrafter"/>
</dbReference>
<comment type="caution">
    <text evidence="8">The sequence shown here is derived from an EMBL/GenBank/DDBJ whole genome shotgun (WGS) entry which is preliminary data.</text>
</comment>
<comment type="similarity">
    <text evidence="2 7">Belongs to the nonaspanin (TM9SF) (TC 9.A.2) family.</text>
</comment>
<feature type="transmembrane region" description="Helical" evidence="7">
    <location>
        <begin position="287"/>
        <end position="309"/>
    </location>
</feature>
<keyword evidence="4" id="KW-0732">Signal</keyword>
<feature type="transmembrane region" description="Helical" evidence="7">
    <location>
        <begin position="498"/>
        <end position="521"/>
    </location>
</feature>
<name>A0A315V5P4_GAMAF</name>
<dbReference type="PANTHER" id="PTHR10766:SF176">
    <property type="entry name" value="TRANSMEMBRANE 9 SUPERFAMILY MEMBER"/>
    <property type="match status" value="1"/>
</dbReference>
<feature type="transmembrane region" description="Helical" evidence="7">
    <location>
        <begin position="652"/>
        <end position="681"/>
    </location>
</feature>
<feature type="transmembrane region" description="Helical" evidence="7">
    <location>
        <begin position="583"/>
        <end position="609"/>
    </location>
</feature>
<dbReference type="InterPro" id="IPR004240">
    <property type="entry name" value="EMP70"/>
</dbReference>
<proteinExistence type="inferred from homology"/>
<keyword evidence="5 7" id="KW-1133">Transmembrane helix</keyword>
<dbReference type="Proteomes" id="UP000250572">
    <property type="component" value="Unassembled WGS sequence"/>
</dbReference>
<evidence type="ECO:0000256" key="1">
    <source>
        <dbReference type="ARBA" id="ARBA00004141"/>
    </source>
</evidence>
<reference evidence="8 9" key="1">
    <citation type="journal article" date="2018" name="G3 (Bethesda)">
        <title>A High-Quality Reference Genome for the Invasive Mosquitofish Gambusia affinis Using a Chicago Library.</title>
        <authorList>
            <person name="Hoffberg S.L."/>
            <person name="Troendle N.J."/>
            <person name="Glenn T.C."/>
            <person name="Mahmud O."/>
            <person name="Louha S."/>
            <person name="Chalopin D."/>
            <person name="Bennetzen J.L."/>
            <person name="Mauricio R."/>
        </authorList>
    </citation>
    <scope>NUCLEOTIDE SEQUENCE [LARGE SCALE GENOMIC DNA]</scope>
    <source>
        <strain evidence="8">NE01/NJP1002.9</strain>
        <tissue evidence="8">Muscle</tissue>
    </source>
</reference>
<sequence length="691" mass="79041">MKMLQPVGLVYFLVVYFSSCSAFYLPGLAPVSFCEEEAEDCQTQIELFVNRLDSVESVLPYEYDMFDFCKDDHEKRPSENLGQVLFGERIESSPYKFKFKKDACQKVCTKTYKTENKDDPPKLDFLKMGMQLNYQHHWIIDNMPVTWCYDVEDGQKYCNPGFPIGCFVTSDGRAKDACVINSEFNKKNTFYVFNHVDITITYHSGETEGWRGSRLVAATLEPKSIKQTDENKLNCESGNPMEVPGEFKEDVTIVYTYSVKFEKNNIIKWASRWDYILVSMPHTNIQWFSIMNSLVIVLFLSGMVAMIMLRTLHKDIARYNQVDQSVMKVMMKIWVPCPRNTDSSIPFLGGRKTSPCTCFHPDSSCASSWGTNVNTRVKGEIQIYTILACLGFLSPANRGALMTCSVVLWVLLGTPAGYVSARLYKTFGGEKWKTNVLLTALLCPGSGGLNTDVIQCIIYLCIESLIIFFFRIVFADFFLMNLILWVEGSSAAIPFGTLVAILAMWFGISVPLTFIGAYFGFKKLAIEQPVRTNQIPRQIPEQSFFTKPIPGIVMGGILPFGCIFIQLFFILNSIWSHQMYYMFGFLFLVFIILLITCSEATILLCYFHLCAEDYHWWWRSFLTSGFTAVYLFIYAVHYFFSKLQIIGAASTILYFGYTMIMVLIFFLFTGTIGFFACFWFVNKIYSVVKVD</sequence>
<dbReference type="Pfam" id="PF02990">
    <property type="entry name" value="EMP70"/>
    <property type="match status" value="1"/>
</dbReference>
<keyword evidence="9" id="KW-1185">Reference proteome</keyword>
<evidence type="ECO:0000256" key="6">
    <source>
        <dbReference type="ARBA" id="ARBA00023136"/>
    </source>
</evidence>
<evidence type="ECO:0000256" key="5">
    <source>
        <dbReference type="ARBA" id="ARBA00022989"/>
    </source>
</evidence>
<dbReference type="EMBL" id="NHOQ01002284">
    <property type="protein sequence ID" value="PWA18678.1"/>
    <property type="molecule type" value="Genomic_DNA"/>
</dbReference>